<keyword evidence="2" id="KW-1185">Reference proteome</keyword>
<evidence type="ECO:0000313" key="2">
    <source>
        <dbReference type="Proteomes" id="UP000820818"/>
    </source>
</evidence>
<organism evidence="1 2">
    <name type="scientific">Daphnia sinensis</name>
    <dbReference type="NCBI Taxonomy" id="1820382"/>
    <lineage>
        <taxon>Eukaryota</taxon>
        <taxon>Metazoa</taxon>
        <taxon>Ecdysozoa</taxon>
        <taxon>Arthropoda</taxon>
        <taxon>Crustacea</taxon>
        <taxon>Branchiopoda</taxon>
        <taxon>Diplostraca</taxon>
        <taxon>Cladocera</taxon>
        <taxon>Anomopoda</taxon>
        <taxon>Daphniidae</taxon>
        <taxon>Daphnia</taxon>
        <taxon>Daphnia similis group</taxon>
    </lineage>
</organism>
<reference evidence="1" key="1">
    <citation type="submission" date="2022-05" db="EMBL/GenBank/DDBJ databases">
        <title>A multi-omics perspective on studying reproductive biology in Daphnia sinensis.</title>
        <authorList>
            <person name="Jia J."/>
        </authorList>
    </citation>
    <scope>NUCLEOTIDE SEQUENCE</scope>
    <source>
        <strain evidence="1">WSL</strain>
    </source>
</reference>
<protein>
    <submittedName>
        <fullName evidence="1">Uncharacterized protein</fullName>
    </submittedName>
</protein>
<dbReference type="EMBL" id="WJBH02000335">
    <property type="protein sequence ID" value="KAI9549256.1"/>
    <property type="molecule type" value="Genomic_DNA"/>
</dbReference>
<dbReference type="AlphaFoldDB" id="A0AAD5PJS9"/>
<proteinExistence type="predicted"/>
<comment type="caution">
    <text evidence="1">The sequence shown here is derived from an EMBL/GenBank/DDBJ whole genome shotgun (WGS) entry which is preliminary data.</text>
</comment>
<evidence type="ECO:0000313" key="1">
    <source>
        <dbReference type="EMBL" id="KAI9549256.1"/>
    </source>
</evidence>
<name>A0AAD5PJS9_9CRUS</name>
<dbReference type="Proteomes" id="UP000820818">
    <property type="component" value="Unassembled WGS sequence"/>
</dbReference>
<gene>
    <name evidence="1" type="ORF">GHT06_007050</name>
</gene>
<accession>A0AAD5PJS9</accession>
<sequence length="158" mass="16400">MDADIGANRSDFRRCCLFNTAVSGLAPGQTYTFRWTIDGQSPCPPSTDDVVIKIDPLSVGGTTAGATTICAGTNSGTVALSGQVGNVIRWESSVNGTTWNSIASTATSISYSNLSSTTRYRAVVQSGVCATDYSTETIITVNQKVTAAAAGPIKPYAM</sequence>